<dbReference type="Gene3D" id="3.90.780.10">
    <property type="entry name" value="5'-Nucleotidase, C-terminal domain"/>
    <property type="match status" value="1"/>
</dbReference>
<accession>A0A815M3F9</accession>
<organism evidence="2 5">
    <name type="scientific">Adineta steineri</name>
    <dbReference type="NCBI Taxonomy" id="433720"/>
    <lineage>
        <taxon>Eukaryota</taxon>
        <taxon>Metazoa</taxon>
        <taxon>Spiralia</taxon>
        <taxon>Gnathifera</taxon>
        <taxon>Rotifera</taxon>
        <taxon>Eurotatoria</taxon>
        <taxon>Bdelloidea</taxon>
        <taxon>Adinetida</taxon>
        <taxon>Adinetidae</taxon>
        <taxon>Adineta</taxon>
    </lineage>
</organism>
<feature type="domain" description="5'-Nucleotidase C-terminal" evidence="1">
    <location>
        <begin position="24"/>
        <end position="117"/>
    </location>
</feature>
<dbReference type="InterPro" id="IPR036907">
    <property type="entry name" value="5'-Nucleotdase_C_sf"/>
</dbReference>
<name>A0A815M3F9_9BILA</name>
<dbReference type="EMBL" id="CAJNOI010001472">
    <property type="protein sequence ID" value="CAF1416187.1"/>
    <property type="molecule type" value="Genomic_DNA"/>
</dbReference>
<comment type="caution">
    <text evidence="2">The sequence shown here is derived from an EMBL/GenBank/DDBJ whole genome shotgun (WGS) entry which is preliminary data.</text>
</comment>
<evidence type="ECO:0000313" key="2">
    <source>
        <dbReference type="EMBL" id="CAF1416187.1"/>
    </source>
</evidence>
<reference evidence="2" key="1">
    <citation type="submission" date="2021-02" db="EMBL/GenBank/DDBJ databases">
        <authorList>
            <person name="Nowell W R."/>
        </authorList>
    </citation>
    <scope>NUCLEOTIDE SEQUENCE</scope>
</reference>
<dbReference type="Pfam" id="PF02872">
    <property type="entry name" value="5_nucleotid_C"/>
    <property type="match status" value="1"/>
</dbReference>
<dbReference type="Proteomes" id="UP000663832">
    <property type="component" value="Unassembled WGS sequence"/>
</dbReference>
<evidence type="ECO:0000313" key="5">
    <source>
        <dbReference type="Proteomes" id="UP000663877"/>
    </source>
</evidence>
<proteinExistence type="predicted"/>
<dbReference type="GO" id="GO:0009166">
    <property type="term" value="P:nucleotide catabolic process"/>
    <property type="evidence" value="ECO:0007669"/>
    <property type="project" value="InterPro"/>
</dbReference>
<dbReference type="SUPFAM" id="SSF55816">
    <property type="entry name" value="5'-nucleotidase (syn. UDP-sugar hydrolase), C-terminal domain"/>
    <property type="match status" value="1"/>
</dbReference>
<sequence>MEFQPDKIVSCLPPAIELDGRSTSVRNFPTLLTDSACESILKTTSSNGTIVGVFNTGSIRIDDILHGKITQYDILRVFPFQDNRFSLSVPGSYLANVLTRSMTLKGSGTFLAFCGIDTPDQGKTWLINGIDISKTGLKYNVGTITYAKDFVFNDPTVTVWKEFNITQTQTLINYLQTEYPPC</sequence>
<evidence type="ECO:0000259" key="1">
    <source>
        <dbReference type="Pfam" id="PF02872"/>
    </source>
</evidence>
<dbReference type="EMBL" id="CAJNOM010001795">
    <property type="protein sequence ID" value="CAF1619182.1"/>
    <property type="molecule type" value="Genomic_DNA"/>
</dbReference>
<protein>
    <recommendedName>
        <fullName evidence="1">5'-Nucleotidase C-terminal domain-containing protein</fullName>
    </recommendedName>
</protein>
<keyword evidence="4" id="KW-1185">Reference proteome</keyword>
<dbReference type="AlphaFoldDB" id="A0A815M3F9"/>
<gene>
    <name evidence="2" type="ORF">BJG266_LOCUS38504</name>
    <name evidence="3" type="ORF">QVE165_LOCUS55376</name>
</gene>
<dbReference type="OrthoDB" id="10351069at2759"/>
<evidence type="ECO:0000313" key="4">
    <source>
        <dbReference type="Proteomes" id="UP000663832"/>
    </source>
</evidence>
<dbReference type="GO" id="GO:0016787">
    <property type="term" value="F:hydrolase activity"/>
    <property type="evidence" value="ECO:0007669"/>
    <property type="project" value="InterPro"/>
</dbReference>
<evidence type="ECO:0000313" key="3">
    <source>
        <dbReference type="EMBL" id="CAF1619182.1"/>
    </source>
</evidence>
<dbReference type="Proteomes" id="UP000663877">
    <property type="component" value="Unassembled WGS sequence"/>
</dbReference>
<dbReference type="InterPro" id="IPR008334">
    <property type="entry name" value="5'-Nucleotdase_C"/>
</dbReference>